<reference evidence="1" key="1">
    <citation type="journal article" date="2022" name="Front. Genet.">
        <title>Chromosome-Scale Assembly of the Dendrobium nobile Genome Provides Insights Into the Molecular Mechanism of the Biosynthesis of the Medicinal Active Ingredient of Dendrobium.</title>
        <authorList>
            <person name="Xu Q."/>
            <person name="Niu S.-C."/>
            <person name="Li K.-L."/>
            <person name="Zheng P.-J."/>
            <person name="Zhang X.-J."/>
            <person name="Jia Y."/>
            <person name="Liu Y."/>
            <person name="Niu Y.-X."/>
            <person name="Yu L.-H."/>
            <person name="Chen D.-F."/>
            <person name="Zhang G.-Q."/>
        </authorList>
    </citation>
    <scope>NUCLEOTIDE SEQUENCE</scope>
    <source>
        <tissue evidence="1">Leaf</tissue>
    </source>
</reference>
<dbReference type="AlphaFoldDB" id="A0A8T3BLV4"/>
<name>A0A8T3BLV4_DENNO</name>
<proteinExistence type="predicted"/>
<organism evidence="1 2">
    <name type="scientific">Dendrobium nobile</name>
    <name type="common">Orchid</name>
    <dbReference type="NCBI Taxonomy" id="94219"/>
    <lineage>
        <taxon>Eukaryota</taxon>
        <taxon>Viridiplantae</taxon>
        <taxon>Streptophyta</taxon>
        <taxon>Embryophyta</taxon>
        <taxon>Tracheophyta</taxon>
        <taxon>Spermatophyta</taxon>
        <taxon>Magnoliopsida</taxon>
        <taxon>Liliopsida</taxon>
        <taxon>Asparagales</taxon>
        <taxon>Orchidaceae</taxon>
        <taxon>Epidendroideae</taxon>
        <taxon>Malaxideae</taxon>
        <taxon>Dendrobiinae</taxon>
        <taxon>Dendrobium</taxon>
    </lineage>
</organism>
<evidence type="ECO:0000313" key="2">
    <source>
        <dbReference type="Proteomes" id="UP000829196"/>
    </source>
</evidence>
<dbReference type="EMBL" id="JAGYWB010000007">
    <property type="protein sequence ID" value="KAI0516027.1"/>
    <property type="molecule type" value="Genomic_DNA"/>
</dbReference>
<comment type="caution">
    <text evidence="1">The sequence shown here is derived from an EMBL/GenBank/DDBJ whole genome shotgun (WGS) entry which is preliminary data.</text>
</comment>
<gene>
    <name evidence="1" type="ORF">KFK09_008699</name>
</gene>
<protein>
    <submittedName>
        <fullName evidence="1">Uncharacterized protein</fullName>
    </submittedName>
</protein>
<accession>A0A8T3BLV4</accession>
<evidence type="ECO:0000313" key="1">
    <source>
        <dbReference type="EMBL" id="KAI0516027.1"/>
    </source>
</evidence>
<dbReference type="Proteomes" id="UP000829196">
    <property type="component" value="Unassembled WGS sequence"/>
</dbReference>
<sequence>MPSTVDTPSDRTNDPSPYLTARLRLLLRRSLPVGLEVTAFFIGSNCRSLLVVQENEIEANDIPLEEGEFISMENSPPLGKCIEGLDVMDKDNMEDDGMFMEDDCPQQISQRVQQNDSMTPSTSHYNSDTFTDTEDFRIVVKYFAKDDNDINFIKVHRKRGRKK</sequence>
<keyword evidence="2" id="KW-1185">Reference proteome</keyword>